<protein>
    <recommendedName>
        <fullName evidence="8">FAD-binding FR-type domain-containing protein</fullName>
    </recommendedName>
</protein>
<keyword evidence="2 5" id="KW-0285">Flavoprotein</keyword>
<comment type="cofactor">
    <cofactor evidence="1 5">
        <name>FAD</name>
        <dbReference type="ChEBI" id="CHEBI:57692"/>
    </cofactor>
</comment>
<evidence type="ECO:0008006" key="8">
    <source>
        <dbReference type="Google" id="ProtNLM"/>
    </source>
</evidence>
<dbReference type="PANTHER" id="PTHR19370:SF184">
    <property type="entry name" value="NADH-CYTOCHROME B5 REDUCTASE-LIKE"/>
    <property type="match status" value="1"/>
</dbReference>
<dbReference type="InterPro" id="IPR039261">
    <property type="entry name" value="FNR_nucleotide-bd"/>
</dbReference>
<dbReference type="VEuPathDB" id="AmoebaDB:NfTy_055130"/>
<evidence type="ECO:0000313" key="6">
    <source>
        <dbReference type="EMBL" id="KAF0979407.1"/>
    </source>
</evidence>
<dbReference type="SUPFAM" id="SSF52343">
    <property type="entry name" value="Ferredoxin reductase-like, C-terminal NADP-linked domain"/>
    <property type="match status" value="1"/>
</dbReference>
<evidence type="ECO:0000256" key="5">
    <source>
        <dbReference type="PIRSR" id="PIRSR601834-1"/>
    </source>
</evidence>
<dbReference type="Gene3D" id="3.40.50.80">
    <property type="entry name" value="Nucleotide-binding domain of ferredoxin-NADP reductase (FNR) module"/>
    <property type="match status" value="1"/>
</dbReference>
<dbReference type="InterPro" id="IPR001834">
    <property type="entry name" value="CBR-like"/>
</dbReference>
<evidence type="ECO:0000256" key="2">
    <source>
        <dbReference type="ARBA" id="ARBA00022630"/>
    </source>
</evidence>
<dbReference type="OMA" id="YSHSEES"/>
<keyword evidence="7" id="KW-1185">Reference proteome</keyword>
<dbReference type="GO" id="GO:0016491">
    <property type="term" value="F:oxidoreductase activity"/>
    <property type="evidence" value="ECO:0007669"/>
    <property type="project" value="UniProtKB-KW"/>
</dbReference>
<reference evidence="6 7" key="1">
    <citation type="journal article" date="2019" name="Sci. Rep.">
        <title>Nanopore sequencing improves the draft genome of the human pathogenic amoeba Naegleria fowleri.</title>
        <authorList>
            <person name="Liechti N."/>
            <person name="Schurch N."/>
            <person name="Bruggmann R."/>
            <person name="Wittwer M."/>
        </authorList>
    </citation>
    <scope>NUCLEOTIDE SEQUENCE [LARGE SCALE GENOMIC DNA]</scope>
    <source>
        <strain evidence="6 7">ATCC 30894</strain>
    </source>
</reference>
<evidence type="ECO:0000313" key="7">
    <source>
        <dbReference type="Proteomes" id="UP000444721"/>
    </source>
</evidence>
<keyword evidence="3 5" id="KW-0274">FAD</keyword>
<sequence length="320" mass="35912">MSSRFIKNASLVSMTLLGSGLVATIYMQNKRFSQYSQYSHSEESMREALSDSEWRSYALGQVVPLNADSKLFRFVLAKNGEALKLNFNSIASIKLKNQQENSDEDACVELYPINSENNVGFMDVVINMEEQPELFKSKAGMLFNIKGPFQSNFNVGEFMSNTSTSSDNSTISILAQDVEHGVAPSLQLVYKLLIQENQNTSSNNRKVITPSTTKPPKIHLFYIVSNNNKDYLLKQSLQDLKTSFSGRIELTTISDNFKNSTRQPSAELFDALRVVKSNASHGPVLICGSKDFEKVLSSQLWEQYQVKSIALHDREKEEGS</sequence>
<name>A0A6A5BQK7_NAEFO</name>
<organism evidence="6 7">
    <name type="scientific">Naegleria fowleri</name>
    <name type="common">Brain eating amoeba</name>
    <dbReference type="NCBI Taxonomy" id="5763"/>
    <lineage>
        <taxon>Eukaryota</taxon>
        <taxon>Discoba</taxon>
        <taxon>Heterolobosea</taxon>
        <taxon>Tetramitia</taxon>
        <taxon>Eutetramitia</taxon>
        <taxon>Vahlkampfiidae</taxon>
        <taxon>Naegleria</taxon>
    </lineage>
</organism>
<dbReference type="VEuPathDB" id="AmoebaDB:FDP41_001750"/>
<dbReference type="OrthoDB" id="10260954at2759"/>
<feature type="binding site" evidence="5">
    <location>
        <position position="111"/>
    </location>
    <ligand>
        <name>FAD</name>
        <dbReference type="ChEBI" id="CHEBI:57692"/>
    </ligand>
</feature>
<keyword evidence="4" id="KW-0560">Oxidoreductase</keyword>
<dbReference type="GeneID" id="68108968"/>
<dbReference type="Proteomes" id="UP000444721">
    <property type="component" value="Unassembled WGS sequence"/>
</dbReference>
<dbReference type="VEuPathDB" id="AmoebaDB:NF0035720"/>
<feature type="binding site" evidence="5">
    <location>
        <position position="125"/>
    </location>
    <ligand>
        <name>FAD</name>
        <dbReference type="ChEBI" id="CHEBI:57692"/>
    </ligand>
</feature>
<dbReference type="EMBL" id="VFQX01000027">
    <property type="protein sequence ID" value="KAF0979407.1"/>
    <property type="molecule type" value="Genomic_DNA"/>
</dbReference>
<dbReference type="AlphaFoldDB" id="A0A6A5BQK7"/>
<comment type="caution">
    <text evidence="6">The sequence shown here is derived from an EMBL/GenBank/DDBJ whole genome shotgun (WGS) entry which is preliminary data.</text>
</comment>
<dbReference type="RefSeq" id="XP_044564120.1">
    <property type="nucleotide sequence ID" value="XM_044704869.1"/>
</dbReference>
<evidence type="ECO:0000256" key="3">
    <source>
        <dbReference type="ARBA" id="ARBA00022827"/>
    </source>
</evidence>
<accession>A0A6A5BQK7</accession>
<evidence type="ECO:0000256" key="4">
    <source>
        <dbReference type="ARBA" id="ARBA00023002"/>
    </source>
</evidence>
<dbReference type="PANTHER" id="PTHR19370">
    <property type="entry name" value="NADH-CYTOCHROME B5 REDUCTASE"/>
    <property type="match status" value="1"/>
</dbReference>
<evidence type="ECO:0000256" key="1">
    <source>
        <dbReference type="ARBA" id="ARBA00001974"/>
    </source>
</evidence>
<proteinExistence type="predicted"/>
<dbReference type="Gene3D" id="2.40.30.10">
    <property type="entry name" value="Translation factors"/>
    <property type="match status" value="1"/>
</dbReference>
<gene>
    <name evidence="6" type="ORF">FDP41_001750</name>
</gene>